<feature type="chain" id="PRO_5047412764" evidence="1">
    <location>
        <begin position="22"/>
        <end position="293"/>
    </location>
</feature>
<organism evidence="2 3">
    <name type="scientific">Novosphingobium album</name>
    <name type="common">ex Liu et al. 2023</name>
    <dbReference type="NCBI Taxonomy" id="3031130"/>
    <lineage>
        <taxon>Bacteria</taxon>
        <taxon>Pseudomonadati</taxon>
        <taxon>Pseudomonadota</taxon>
        <taxon>Alphaproteobacteria</taxon>
        <taxon>Sphingomonadales</taxon>
        <taxon>Sphingomonadaceae</taxon>
        <taxon>Novosphingobium</taxon>
    </lineage>
</organism>
<protein>
    <submittedName>
        <fullName evidence="2">TraB/GumN family protein</fullName>
    </submittedName>
</protein>
<evidence type="ECO:0000313" key="2">
    <source>
        <dbReference type="EMBL" id="MDE8650676.1"/>
    </source>
</evidence>
<dbReference type="Pfam" id="PF01963">
    <property type="entry name" value="TraB_PrgY_gumN"/>
    <property type="match status" value="1"/>
</dbReference>
<reference evidence="2 3" key="1">
    <citation type="submission" date="2023-03" db="EMBL/GenBank/DDBJ databases">
        <title>NovoSphingobium album sp. nov. isolated from polycyclic aromatic hydrocarbons- and heavy-metal polluted soil.</title>
        <authorList>
            <person name="Liu Z."/>
            <person name="Wang K."/>
        </authorList>
    </citation>
    <scope>NUCLEOTIDE SEQUENCE [LARGE SCALE GENOMIC DNA]</scope>
    <source>
        <strain evidence="2 3">H3SJ31-1</strain>
    </source>
</reference>
<dbReference type="CDD" id="cd14789">
    <property type="entry name" value="Tiki"/>
    <property type="match status" value="1"/>
</dbReference>
<dbReference type="InterPro" id="IPR002816">
    <property type="entry name" value="TraB/PrgY/GumN_fam"/>
</dbReference>
<evidence type="ECO:0000256" key="1">
    <source>
        <dbReference type="SAM" id="SignalP"/>
    </source>
</evidence>
<sequence>MVRRPALLLALLLLVPALALAGCAREPAEADPAIWRVKGADGQEAWLFGTIHAAERPIAWRTPPVAQALDAADEIMVEVSNIADEAAVSAVFVRLATTPGQPPLSQRVEPERRAALMRYLDRHHIGDGDFAATETWAAALMLAQADSPRAEARNGIDRAVIAAAKGRPVVELEGAAGQLALFDALPEAEQRDLLDAVVADPDVVDSDDEDIAGVWRRGDMVAIERETRRGLMADPELRAALFTGRNQRWIARITGEMARGRRPFVAVGAAHMAGPEGLPALLASRGYKVTRLR</sequence>
<keyword evidence="3" id="KW-1185">Reference proteome</keyword>
<keyword evidence="1" id="KW-0732">Signal</keyword>
<dbReference type="InterPro" id="IPR047111">
    <property type="entry name" value="YbaP-like"/>
</dbReference>
<name>A0ABT5WKV6_9SPHN</name>
<dbReference type="PANTHER" id="PTHR40590">
    <property type="entry name" value="CYTOPLASMIC PROTEIN-RELATED"/>
    <property type="match status" value="1"/>
</dbReference>
<gene>
    <name evidence="2" type="ORF">PYV00_02955</name>
</gene>
<dbReference type="EMBL" id="JARESE010000008">
    <property type="protein sequence ID" value="MDE8650676.1"/>
    <property type="molecule type" value="Genomic_DNA"/>
</dbReference>
<proteinExistence type="predicted"/>
<dbReference type="Proteomes" id="UP001216253">
    <property type="component" value="Unassembled WGS sequence"/>
</dbReference>
<comment type="caution">
    <text evidence="2">The sequence shown here is derived from an EMBL/GenBank/DDBJ whole genome shotgun (WGS) entry which is preliminary data.</text>
</comment>
<dbReference type="RefSeq" id="WP_275226759.1">
    <property type="nucleotide sequence ID" value="NZ_JARESE010000008.1"/>
</dbReference>
<feature type="signal peptide" evidence="1">
    <location>
        <begin position="1"/>
        <end position="21"/>
    </location>
</feature>
<dbReference type="PROSITE" id="PS51257">
    <property type="entry name" value="PROKAR_LIPOPROTEIN"/>
    <property type="match status" value="1"/>
</dbReference>
<dbReference type="PANTHER" id="PTHR40590:SF1">
    <property type="entry name" value="CYTOPLASMIC PROTEIN"/>
    <property type="match status" value="1"/>
</dbReference>
<evidence type="ECO:0000313" key="3">
    <source>
        <dbReference type="Proteomes" id="UP001216253"/>
    </source>
</evidence>
<accession>A0ABT5WKV6</accession>